<dbReference type="PANTHER" id="PTHR10803">
    <property type="entry name" value="ARSENICAL PUMP-DRIVING ATPASE ARSENITE-TRANSLOCATING ATPASE"/>
    <property type="match status" value="1"/>
</dbReference>
<dbReference type="PANTHER" id="PTHR10803:SF3">
    <property type="entry name" value="ATPASE GET3"/>
    <property type="match status" value="1"/>
</dbReference>
<evidence type="ECO:0000259" key="2">
    <source>
        <dbReference type="Pfam" id="PF02374"/>
    </source>
</evidence>
<name>A0ABS6JW66_9BACI</name>
<comment type="caution">
    <text evidence="3">The sequence shown here is derived from an EMBL/GenBank/DDBJ whole genome shotgun (WGS) entry which is preliminary data.</text>
</comment>
<dbReference type="Gene3D" id="3.40.50.300">
    <property type="entry name" value="P-loop containing nucleotide triphosphate hydrolases"/>
    <property type="match status" value="1"/>
</dbReference>
<dbReference type="NCBIfam" id="TIGR00345">
    <property type="entry name" value="GET3_arsA_TRC40"/>
    <property type="match status" value="1"/>
</dbReference>
<dbReference type="CDD" id="cd02035">
    <property type="entry name" value="ArsA"/>
    <property type="match status" value="1"/>
</dbReference>
<feature type="domain" description="ArsA/GET3 Anion-transporting ATPase-like" evidence="2">
    <location>
        <begin position="7"/>
        <end position="305"/>
    </location>
</feature>
<accession>A0ABS6JW66</accession>
<evidence type="ECO:0000313" key="3">
    <source>
        <dbReference type="EMBL" id="MBU9722829.1"/>
    </source>
</evidence>
<keyword evidence="4" id="KW-1185">Reference proteome</keyword>
<reference evidence="3 4" key="1">
    <citation type="submission" date="2021-06" db="EMBL/GenBank/DDBJ databases">
        <title>Bacillus sp. RD4P76, an endophyte from a halophyte.</title>
        <authorList>
            <person name="Sun J.-Q."/>
        </authorList>
    </citation>
    <scope>NUCLEOTIDE SEQUENCE [LARGE SCALE GENOMIC DNA]</scope>
    <source>
        <strain evidence="3 4">JCM 17098</strain>
    </source>
</reference>
<evidence type="ECO:0000256" key="1">
    <source>
        <dbReference type="ARBA" id="ARBA00011040"/>
    </source>
</evidence>
<evidence type="ECO:0000313" key="4">
    <source>
        <dbReference type="Proteomes" id="UP000790580"/>
    </source>
</evidence>
<dbReference type="Proteomes" id="UP000790580">
    <property type="component" value="Unassembled WGS sequence"/>
</dbReference>
<proteinExistence type="inferred from homology"/>
<gene>
    <name evidence="3" type="ORF">KS407_15540</name>
</gene>
<sequence>MDVLSKKVLFVGGKGGVGKSTSASALAMAVSRLGNKVLLVSTDPAHNLSDLFHTKLAGKPKKVSDGLFVMEINPEKESERYIAQVKKNLQGHVKATMIEEVHRQIDMAKASPGADEAALFDRITSLILEELAHYDLLIFDTAPTGHTLRLLSLPEMMGVWMDGMLERRRKTNENYTQLLNDGEPVEDPIYQTLQERRNKFGKVRDILLNPEQTGFLFVLNPERLPIREAKRGIDILKNHDIPVLGIIINKILPDSVDGSFFQKRKEQQVVYLGEIDKLFRKLPQIKMELLEEDISTKEHLEMISNKWGEYIS</sequence>
<dbReference type="InterPro" id="IPR027417">
    <property type="entry name" value="P-loop_NTPase"/>
</dbReference>
<dbReference type="Pfam" id="PF02374">
    <property type="entry name" value="ArsA_ATPase"/>
    <property type="match status" value="1"/>
</dbReference>
<dbReference type="InterPro" id="IPR016300">
    <property type="entry name" value="ATPase_ArsA/GET3"/>
</dbReference>
<dbReference type="InterPro" id="IPR025723">
    <property type="entry name" value="ArsA/GET3_ATPase-like"/>
</dbReference>
<organism evidence="3 4">
    <name type="scientific">Evansella alkalicola</name>
    <dbReference type="NCBI Taxonomy" id="745819"/>
    <lineage>
        <taxon>Bacteria</taxon>
        <taxon>Bacillati</taxon>
        <taxon>Bacillota</taxon>
        <taxon>Bacilli</taxon>
        <taxon>Bacillales</taxon>
        <taxon>Bacillaceae</taxon>
        <taxon>Evansella</taxon>
    </lineage>
</organism>
<protein>
    <submittedName>
        <fullName evidence="3">ArsA family ATPase</fullName>
    </submittedName>
</protein>
<comment type="similarity">
    <text evidence="1">Belongs to the arsA ATPase family.</text>
</comment>
<dbReference type="EMBL" id="JAHQCR010000062">
    <property type="protein sequence ID" value="MBU9722829.1"/>
    <property type="molecule type" value="Genomic_DNA"/>
</dbReference>
<dbReference type="SUPFAM" id="SSF52540">
    <property type="entry name" value="P-loop containing nucleoside triphosphate hydrolases"/>
    <property type="match status" value="1"/>
</dbReference>